<evidence type="ECO:0000313" key="2">
    <source>
        <dbReference type="Proteomes" id="UP000438760"/>
    </source>
</evidence>
<dbReference type="InterPro" id="IPR014825">
    <property type="entry name" value="DNA_alkylation"/>
</dbReference>
<accession>A0A6I3LLU8</accession>
<reference evidence="1 2" key="1">
    <citation type="submission" date="2019-11" db="EMBL/GenBank/DDBJ databases">
        <title>Genome of Strain BIT-d1.</title>
        <authorList>
            <person name="Yang Y."/>
        </authorList>
    </citation>
    <scope>NUCLEOTIDE SEQUENCE [LARGE SCALE GENOMIC DNA]</scope>
    <source>
        <strain evidence="1 2">BIT-d1</strain>
    </source>
</reference>
<protein>
    <submittedName>
        <fullName evidence="1">DNA alkylation repair protein</fullName>
    </submittedName>
</protein>
<dbReference type="Gene3D" id="1.25.40.290">
    <property type="entry name" value="ARM repeat domains"/>
    <property type="match status" value="1"/>
</dbReference>
<organism evidence="1 2">
    <name type="scientific">Myroides albus</name>
    <dbReference type="NCBI Taxonomy" id="2562892"/>
    <lineage>
        <taxon>Bacteria</taxon>
        <taxon>Pseudomonadati</taxon>
        <taxon>Bacteroidota</taxon>
        <taxon>Flavobacteriia</taxon>
        <taxon>Flavobacteriales</taxon>
        <taxon>Flavobacteriaceae</taxon>
        <taxon>Myroides</taxon>
    </lineage>
</organism>
<name>A0A6I3LLU8_9FLAO</name>
<dbReference type="SUPFAM" id="SSF48371">
    <property type="entry name" value="ARM repeat"/>
    <property type="match status" value="1"/>
</dbReference>
<dbReference type="InterPro" id="IPR016024">
    <property type="entry name" value="ARM-type_fold"/>
</dbReference>
<dbReference type="RefSeq" id="WP_155092848.1">
    <property type="nucleotide sequence ID" value="NZ_CP102754.1"/>
</dbReference>
<comment type="caution">
    <text evidence="1">The sequence shown here is derived from an EMBL/GenBank/DDBJ whole genome shotgun (WGS) entry which is preliminary data.</text>
</comment>
<dbReference type="EMBL" id="WMJX01000031">
    <property type="protein sequence ID" value="MTG98834.1"/>
    <property type="molecule type" value="Genomic_DNA"/>
</dbReference>
<dbReference type="Pfam" id="PF08713">
    <property type="entry name" value="DNA_alkylation"/>
    <property type="match status" value="1"/>
</dbReference>
<dbReference type="AlphaFoldDB" id="A0A6I3LLU8"/>
<evidence type="ECO:0000313" key="1">
    <source>
        <dbReference type="EMBL" id="MTG98834.1"/>
    </source>
</evidence>
<dbReference type="OrthoDB" id="9797162at2"/>
<keyword evidence="2" id="KW-1185">Reference proteome</keyword>
<proteinExistence type="predicted"/>
<dbReference type="Proteomes" id="UP000438760">
    <property type="component" value="Unassembled WGS sequence"/>
</dbReference>
<gene>
    <name evidence="1" type="ORF">GJV76_11950</name>
</gene>
<sequence>MEKRKGARSIKDIPVDVLSGLNAGELSSVNLTEWLAIDQRVLVKNVLISLDRENYINCVLDAVDGLEKKTVNTINQCIGYTLYHLSNEDSDSELFHLLKNHKSDLVRCWATYFIHYNESFTIADKLMAIRDFAADSHFGVREICWMAVREDIIEHLEESLSLLFEWTKDENEYIRRFTTESTRPRGVWCKHINELKEKPELGLPLLEALKGDSSKYVKDSVANWLNDASKSQPTFVEETCMRWWNSSDKSKSMYAFVMKALRSLKEVNIKI</sequence>